<evidence type="ECO:0000259" key="15">
    <source>
        <dbReference type="PROSITE" id="PS51194"/>
    </source>
</evidence>
<evidence type="ECO:0000259" key="13">
    <source>
        <dbReference type="PROSITE" id="PS50188"/>
    </source>
</evidence>
<dbReference type="SUPFAM" id="SSF49899">
    <property type="entry name" value="Concanavalin A-like lectins/glucanases"/>
    <property type="match status" value="1"/>
</dbReference>
<dbReference type="GO" id="GO:0003724">
    <property type="term" value="F:RNA helicase activity"/>
    <property type="evidence" value="ECO:0007669"/>
    <property type="project" value="UniProtKB-EC"/>
</dbReference>
<dbReference type="GO" id="GO:0005524">
    <property type="term" value="F:ATP binding"/>
    <property type="evidence" value="ECO:0007669"/>
    <property type="project" value="UniProtKB-UniRule"/>
</dbReference>
<evidence type="ECO:0000313" key="17">
    <source>
        <dbReference type="EnsemblMetazoa" id="tetur20g01540.1"/>
    </source>
</evidence>
<reference evidence="18" key="1">
    <citation type="submission" date="2011-08" db="EMBL/GenBank/DDBJ databases">
        <authorList>
            <person name="Rombauts S."/>
        </authorList>
    </citation>
    <scope>NUCLEOTIDE SEQUENCE</scope>
    <source>
        <strain evidence="18">London</strain>
    </source>
</reference>
<dbReference type="FunFam" id="3.40.50.300:FF:000708">
    <property type="entry name" value="ATP-dependent RNA helicase DDX1"/>
    <property type="match status" value="1"/>
</dbReference>
<dbReference type="Gene3D" id="2.60.120.920">
    <property type="match status" value="1"/>
</dbReference>
<dbReference type="EC" id="3.6.4.13" evidence="11"/>
<dbReference type="GO" id="GO:0005634">
    <property type="term" value="C:nucleus"/>
    <property type="evidence" value="ECO:0007669"/>
    <property type="project" value="InterPro"/>
</dbReference>
<dbReference type="EMBL" id="CAEY01000513">
    <property type="status" value="NOT_ANNOTATED_CDS"/>
    <property type="molecule type" value="Genomic_DNA"/>
</dbReference>
<dbReference type="InterPro" id="IPR014001">
    <property type="entry name" value="Helicase_ATP-bd"/>
</dbReference>
<evidence type="ECO:0000313" key="18">
    <source>
        <dbReference type="Proteomes" id="UP000015104"/>
    </source>
</evidence>
<dbReference type="InterPro" id="IPR056993">
    <property type="entry name" value="TRIP4_3rd_dom"/>
</dbReference>
<comment type="function">
    <text evidence="11">RNA helicase.</text>
</comment>
<name>T1KT11_TETUR</name>
<dbReference type="InterPro" id="IPR027417">
    <property type="entry name" value="P-loop_NTPase"/>
</dbReference>
<keyword evidence="7 11" id="KW-0067">ATP-binding</keyword>
<dbReference type="Pfam" id="PF00271">
    <property type="entry name" value="Helicase_C"/>
    <property type="match status" value="1"/>
</dbReference>
<dbReference type="InterPro" id="IPR009349">
    <property type="entry name" value="TRIP4/RQT4_C2HC5_Znf"/>
</dbReference>
<dbReference type="InterPro" id="IPR014014">
    <property type="entry name" value="RNA_helicase_DEAD_Q_motif"/>
</dbReference>
<dbReference type="PROSITE" id="PS51194">
    <property type="entry name" value="HELICASE_CTER"/>
    <property type="match status" value="1"/>
</dbReference>
<dbReference type="FunFam" id="3.40.50.300:FF:000652">
    <property type="entry name" value="ATP-dependent RNA helicase DDX1"/>
    <property type="match status" value="1"/>
</dbReference>
<feature type="domain" description="Helicase C-terminal" evidence="15">
    <location>
        <begin position="481"/>
        <end position="682"/>
    </location>
</feature>
<dbReference type="GO" id="GO:0180022">
    <property type="term" value="C:RQC-trigger complex"/>
    <property type="evidence" value="ECO:0007669"/>
    <property type="project" value="InterPro"/>
</dbReference>
<feature type="region of interest" description="Disordered" evidence="12">
    <location>
        <begin position="1024"/>
        <end position="1050"/>
    </location>
</feature>
<comment type="domain">
    <text evidence="11">The helicase domain is involved in the stimulation of RELA transcriptional activity.</text>
</comment>
<dbReference type="SMART" id="SM00449">
    <property type="entry name" value="SPRY"/>
    <property type="match status" value="1"/>
</dbReference>
<comment type="similarity">
    <text evidence="1">Belongs to the DEAD box helicase family. DDX1 subfamily.</text>
</comment>
<feature type="domain" description="B30.2/SPRY" evidence="13">
    <location>
        <begin position="64"/>
        <end position="249"/>
    </location>
</feature>
<dbReference type="InterPro" id="IPR013320">
    <property type="entry name" value="ConA-like_dom_sf"/>
</dbReference>
<feature type="compositionally biased region" description="Basic and acidic residues" evidence="12">
    <location>
        <begin position="875"/>
        <end position="891"/>
    </location>
</feature>
<dbReference type="Pfam" id="PF06221">
    <property type="entry name" value="zf-C2HC5"/>
    <property type="match status" value="1"/>
</dbReference>
<dbReference type="Pfam" id="PF00622">
    <property type="entry name" value="SPRY"/>
    <property type="match status" value="1"/>
</dbReference>
<dbReference type="EnsemblMetazoa" id="tetur20g01540.1">
    <property type="protein sequence ID" value="tetur20g01540.1"/>
    <property type="gene ID" value="tetur20g01540"/>
</dbReference>
<evidence type="ECO:0000256" key="9">
    <source>
        <dbReference type="ARBA" id="ARBA00047984"/>
    </source>
</evidence>
<dbReference type="InterPro" id="IPR007374">
    <property type="entry name" value="ASCH_domain"/>
</dbReference>
<dbReference type="AlphaFoldDB" id="T1KT11"/>
<evidence type="ECO:0000256" key="3">
    <source>
        <dbReference type="ARBA" id="ARBA00022741"/>
    </source>
</evidence>
<dbReference type="Proteomes" id="UP000015104">
    <property type="component" value="Unassembled WGS sequence"/>
</dbReference>
<dbReference type="SMART" id="SM00487">
    <property type="entry name" value="DEXDc"/>
    <property type="match status" value="1"/>
</dbReference>
<dbReference type="CDD" id="cd18787">
    <property type="entry name" value="SF2_C_DEAD"/>
    <property type="match status" value="1"/>
</dbReference>
<evidence type="ECO:0000256" key="4">
    <source>
        <dbReference type="ARBA" id="ARBA00022801"/>
    </source>
</evidence>
<dbReference type="STRING" id="32264.T1KT11"/>
<keyword evidence="6" id="KW-0269">Exonuclease</keyword>
<dbReference type="InterPro" id="IPR001870">
    <property type="entry name" value="B30.2/SPRY"/>
</dbReference>
<evidence type="ECO:0000256" key="8">
    <source>
        <dbReference type="ARBA" id="ARBA00022884"/>
    </source>
</evidence>
<evidence type="ECO:0000259" key="16">
    <source>
        <dbReference type="PROSITE" id="PS51195"/>
    </source>
</evidence>
<dbReference type="InterPro" id="IPR011545">
    <property type="entry name" value="DEAD/DEAH_box_helicase_dom"/>
</dbReference>
<dbReference type="PROSITE" id="PS51195">
    <property type="entry name" value="Q_MOTIF"/>
    <property type="match status" value="1"/>
</dbReference>
<feature type="short sequence motif" description="Q motif" evidence="10">
    <location>
        <begin position="2"/>
        <end position="30"/>
    </location>
</feature>
<dbReference type="GO" id="GO:0004527">
    <property type="term" value="F:exonuclease activity"/>
    <property type="evidence" value="ECO:0007669"/>
    <property type="project" value="UniProtKB-KW"/>
</dbReference>
<dbReference type="GO" id="GO:0072344">
    <property type="term" value="P:rescue of stalled ribosome"/>
    <property type="evidence" value="ECO:0007669"/>
    <property type="project" value="InterPro"/>
</dbReference>
<evidence type="ECO:0000256" key="2">
    <source>
        <dbReference type="ARBA" id="ARBA00022722"/>
    </source>
</evidence>
<evidence type="ECO:0000256" key="5">
    <source>
        <dbReference type="ARBA" id="ARBA00022806"/>
    </source>
</evidence>
<dbReference type="CDD" id="cd12873">
    <property type="entry name" value="SPRY_DDX1"/>
    <property type="match status" value="1"/>
</dbReference>
<keyword evidence="2" id="KW-0540">Nuclease</keyword>
<organism evidence="17 18">
    <name type="scientific">Tetranychus urticae</name>
    <name type="common">Two-spotted spider mite</name>
    <dbReference type="NCBI Taxonomy" id="32264"/>
    <lineage>
        <taxon>Eukaryota</taxon>
        <taxon>Metazoa</taxon>
        <taxon>Ecdysozoa</taxon>
        <taxon>Arthropoda</taxon>
        <taxon>Chelicerata</taxon>
        <taxon>Arachnida</taxon>
        <taxon>Acari</taxon>
        <taxon>Acariformes</taxon>
        <taxon>Trombidiformes</taxon>
        <taxon>Prostigmata</taxon>
        <taxon>Eleutherengona</taxon>
        <taxon>Raphignathae</taxon>
        <taxon>Tetranychoidea</taxon>
        <taxon>Tetranychidae</taxon>
        <taxon>Tetranychus</taxon>
    </lineage>
</organism>
<feature type="domain" description="DEAD-box RNA helicase Q" evidence="16">
    <location>
        <begin position="2"/>
        <end position="30"/>
    </location>
</feature>
<comment type="catalytic activity">
    <reaction evidence="9 11">
        <text>ATP + H2O = ADP + phosphate + H(+)</text>
        <dbReference type="Rhea" id="RHEA:13065"/>
        <dbReference type="ChEBI" id="CHEBI:15377"/>
        <dbReference type="ChEBI" id="CHEBI:15378"/>
        <dbReference type="ChEBI" id="CHEBI:30616"/>
        <dbReference type="ChEBI" id="CHEBI:43474"/>
        <dbReference type="ChEBI" id="CHEBI:456216"/>
        <dbReference type="EC" id="3.6.4.13"/>
    </reaction>
</comment>
<dbReference type="Pfam" id="PF04266">
    <property type="entry name" value="ASCH"/>
    <property type="match status" value="1"/>
</dbReference>
<proteinExistence type="inferred from homology"/>
<dbReference type="eggNOG" id="KOG0349">
    <property type="taxonomic scope" value="Eukaryota"/>
</dbReference>
<dbReference type="FunFam" id="3.40.50.300:FF:000716">
    <property type="entry name" value="ATP-dependent RNA helicase DDX1"/>
    <property type="match status" value="1"/>
</dbReference>
<dbReference type="Gene3D" id="3.40.50.300">
    <property type="entry name" value="P-loop containing nucleotide triphosphate hydrolases"/>
    <property type="match status" value="3"/>
</dbReference>
<dbReference type="Gene3D" id="2.30.130.30">
    <property type="entry name" value="Hypothetical protein"/>
    <property type="match status" value="1"/>
</dbReference>
<evidence type="ECO:0000256" key="10">
    <source>
        <dbReference type="PROSITE-ProRule" id="PRU00552"/>
    </source>
</evidence>
<dbReference type="PROSITE" id="PS50188">
    <property type="entry name" value="B302_SPRY"/>
    <property type="match status" value="1"/>
</dbReference>
<dbReference type="InterPro" id="IPR043136">
    <property type="entry name" value="B30.2/SPRY_sf"/>
</dbReference>
<feature type="domain" description="Helicase ATP-binding" evidence="14">
    <location>
        <begin position="284"/>
        <end position="426"/>
    </location>
</feature>
<dbReference type="Pfam" id="PF23134">
    <property type="entry name" value="TRIP4_3rd"/>
    <property type="match status" value="1"/>
</dbReference>
<dbReference type="PANTHER" id="PTHR24031">
    <property type="entry name" value="RNA HELICASE"/>
    <property type="match status" value="1"/>
</dbReference>
<dbReference type="SMART" id="SM00490">
    <property type="entry name" value="HELICc"/>
    <property type="match status" value="1"/>
</dbReference>
<accession>T1KT11</accession>
<dbReference type="HOGENOM" id="CLU_016321_0_0_1"/>
<dbReference type="PROSITE" id="PS51192">
    <property type="entry name" value="HELICASE_ATP_BIND_1"/>
    <property type="match status" value="1"/>
</dbReference>
<keyword evidence="18" id="KW-1185">Reference proteome</keyword>
<evidence type="ECO:0000256" key="11">
    <source>
        <dbReference type="RuleBase" id="RU365068"/>
    </source>
</evidence>
<evidence type="ECO:0000256" key="1">
    <source>
        <dbReference type="ARBA" id="ARBA00008765"/>
    </source>
</evidence>
<dbReference type="Pfam" id="PF00270">
    <property type="entry name" value="DEAD"/>
    <property type="match status" value="2"/>
</dbReference>
<keyword evidence="3 11" id="KW-0547">Nucleotide-binding</keyword>
<evidence type="ECO:0000259" key="14">
    <source>
        <dbReference type="PROSITE" id="PS51192"/>
    </source>
</evidence>
<keyword evidence="8 11" id="KW-0694">RNA-binding</keyword>
<keyword evidence="4 11" id="KW-0378">Hydrolase</keyword>
<evidence type="ECO:0000256" key="7">
    <source>
        <dbReference type="ARBA" id="ARBA00022840"/>
    </source>
</evidence>
<dbReference type="SUPFAM" id="SSF52540">
    <property type="entry name" value="P-loop containing nucleoside triphosphate hydrolases"/>
    <property type="match status" value="2"/>
</dbReference>
<keyword evidence="5 11" id="KW-0347">Helicase</keyword>
<sequence length="1215" mass="136479">MAAFEEMGILPEIGKAVEEMEWSLPTDIQAEAIPLILGGGDVLMAAETGSGKTGAFCLPVLQIVWETLNDKNKARSSGQSMDKWLLAFKDRSENLVVSNDGLSCQSKDAKQWQGVRANRGIVRDPKVRTNKFYYEVYFKEAGLARVGWALSNGSLDLGTDKIGWGFGGTGKKSNSRNFENYGTTFGDRGDIIGNVLDLDSETISWTKNGEYLGEAFRIPKNLVNQAFYPCVCTKNAMVTVRFEKSTEGKSDAPPNFNWVSKASSSQYINNTNIGTSTDEKTKVSGPRAVIIEPSRELAEQTLKCLDSFKKYLPGDIRLLLIIGGGNAKEQMDQIRQGVDIVVATPGRLEDLVFNNALSLKQCRFFILDEVDGLLQQGHTDIINRLHAQIPRMFDDGRRLQMVVCSATLHNFDVKKLAERVMFFPAWVDLKGEDSVPETVHHVIFRIDPREDDLWKKLKKTIKTDGVHSKDRISPNQPNAETLSEAIKLLKGEYTVKAIDKLKVDQAIIFCRTKLDCDNLESYLNDIGGGQRQNLKYSCVCLHGDRRPQERKTNLEKFKAGEVKFLICTDVAARGIDIKGIPFVIQVTLPDEKANYVHRIGRVGRAERMGLAISLVACVPEKVWFHSNCANRGKNCFNTNLTQDGGCCIWYNELQLLADIEEHLGCTISTIGSDFKLEVNEFDGKVVYGEKRSGGSGINYKTHVDQLASVVKELSNLEGLAQSKFLKIKFTYFTLLVSSYNLVQCHGLLLISSCQNSVLCTKLVDKKCFKSFSSFLTVSSATGKENSKRGGKKKNFTPLLDFDNNVLLPGRHPCDCEASAHKLVNNCLSCGRIVCEQERVGECFTCGAYVNDKEIERQNQLAAAALADSLANSHSQGKENEKKKKNDKNKREGIRNIAASLEKAVQHKNKLLEFDSNCSQRTKVIDDETDYFKLTSQHWLSQDKRDKIGAKIDYLQDKKFSKERTLTLDIVNRRFEENVTPVISDVGKVVQELEEDAAFKSDYQIVDSKHLNCNEKLPRVNYCQQEQKANTNKKGKQTKREKASDTPTSSSVRVSLFNRTSLKIQDPELMEMSDSGVCLTVQQPWASFIMAGIKLHEGRSWYTHYRGRIWIHASGKAVTQEEITTAKKTFALMSDKRFPIDYPRSLLLGCITLKDCLPQEDYKQSVANPYMESTYVWILEDPVPLKVKIPMNSKSNRLFNLDEHILKAAFKQLDFS</sequence>
<dbReference type="InterPro" id="IPR015947">
    <property type="entry name" value="PUA-like_sf"/>
</dbReference>
<dbReference type="InterPro" id="IPR001650">
    <property type="entry name" value="Helicase_C-like"/>
</dbReference>
<reference evidence="17" key="2">
    <citation type="submission" date="2015-06" db="UniProtKB">
        <authorList>
            <consortium name="EnsemblMetazoa"/>
        </authorList>
    </citation>
    <scope>IDENTIFICATION</scope>
</reference>
<dbReference type="SUPFAM" id="SSF88697">
    <property type="entry name" value="PUA domain-like"/>
    <property type="match status" value="1"/>
</dbReference>
<feature type="region of interest" description="Disordered" evidence="12">
    <location>
        <begin position="868"/>
        <end position="891"/>
    </location>
</feature>
<dbReference type="CDD" id="cd06554">
    <property type="entry name" value="ASCH_ASC-1_like"/>
    <property type="match status" value="1"/>
</dbReference>
<protein>
    <recommendedName>
        <fullName evidence="11">ATP-dependent RNA helicase</fullName>
        <ecNumber evidence="11">3.6.4.13</ecNumber>
    </recommendedName>
</protein>
<dbReference type="GO" id="GO:0008270">
    <property type="term" value="F:zinc ion binding"/>
    <property type="evidence" value="ECO:0007669"/>
    <property type="project" value="InterPro"/>
</dbReference>
<dbReference type="GO" id="GO:0003723">
    <property type="term" value="F:RNA binding"/>
    <property type="evidence" value="ECO:0007669"/>
    <property type="project" value="UniProtKB-UniRule"/>
</dbReference>
<dbReference type="InterPro" id="IPR003877">
    <property type="entry name" value="SPRY_dom"/>
</dbReference>
<evidence type="ECO:0000256" key="6">
    <source>
        <dbReference type="ARBA" id="ARBA00022839"/>
    </source>
</evidence>
<evidence type="ECO:0000256" key="12">
    <source>
        <dbReference type="SAM" id="MobiDB-lite"/>
    </source>
</evidence>